<dbReference type="Pfam" id="PF03050">
    <property type="entry name" value="DDE_Tnp_IS66"/>
    <property type="match status" value="1"/>
</dbReference>
<keyword evidence="4" id="KW-1185">Reference proteome</keyword>
<evidence type="ECO:0000256" key="1">
    <source>
        <dbReference type="SAM" id="MobiDB-lite"/>
    </source>
</evidence>
<reference evidence="3 4" key="1">
    <citation type="submission" date="2018-12" db="EMBL/GenBank/DDBJ databases">
        <authorList>
            <person name="Grouzdev D.S."/>
            <person name="Krutkina M.S."/>
        </authorList>
    </citation>
    <scope>NUCLEOTIDE SEQUENCE [LARGE SCALE GENOMIC DNA]</scope>
    <source>
        <strain evidence="3 4">RmlP026</strain>
    </source>
</reference>
<dbReference type="Proteomes" id="UP000290759">
    <property type="component" value="Unassembled WGS sequence"/>
</dbReference>
<feature type="compositionally biased region" description="Basic and acidic residues" evidence="1">
    <location>
        <begin position="153"/>
        <end position="162"/>
    </location>
</feature>
<evidence type="ECO:0000313" key="4">
    <source>
        <dbReference type="Proteomes" id="UP000290759"/>
    </source>
</evidence>
<dbReference type="OrthoDB" id="8456695at2"/>
<dbReference type="AlphaFoldDB" id="A0A4Q2TXF4"/>
<dbReference type="InterPro" id="IPR004291">
    <property type="entry name" value="Transposase_IS66_central"/>
</dbReference>
<accession>A0A4Q2TXF4</accession>
<organism evidence="3 4">
    <name type="scientific">Lichenibacterium minor</name>
    <dbReference type="NCBI Taxonomy" id="2316528"/>
    <lineage>
        <taxon>Bacteria</taxon>
        <taxon>Pseudomonadati</taxon>
        <taxon>Pseudomonadota</taxon>
        <taxon>Alphaproteobacteria</taxon>
        <taxon>Hyphomicrobiales</taxon>
        <taxon>Lichenihabitantaceae</taxon>
        <taxon>Lichenibacterium</taxon>
    </lineage>
</organism>
<feature type="compositionally biased region" description="Basic residues" evidence="1">
    <location>
        <begin position="111"/>
        <end position="123"/>
    </location>
</feature>
<feature type="region of interest" description="Disordered" evidence="1">
    <location>
        <begin position="94"/>
        <end position="162"/>
    </location>
</feature>
<protein>
    <recommendedName>
        <fullName evidence="2">Transposase IS66 central domain-containing protein</fullName>
    </recommendedName>
</protein>
<sequence>MSAAPTGRTHGCNPTDRHHNFACTARPVHTWVFRCEEAVVHHAAPTRGACVVHEIMDGHRPAVWLSDRYSAQQGHADRQQTCLAHLARVCRLRSRRRRRHPRPAAEPVARRSFRPGTNHHHVGALHGDHQAPQAGALPRRYPRRPGHLRPGARHLEPDAPRP</sequence>
<gene>
    <name evidence="3" type="ORF">D3273_27440</name>
</gene>
<feature type="domain" description="Transposase IS66 central" evidence="2">
    <location>
        <begin position="30"/>
        <end position="89"/>
    </location>
</feature>
<name>A0A4Q2TXF4_9HYPH</name>
<proteinExistence type="predicted"/>
<feature type="compositionally biased region" description="Basic residues" evidence="1">
    <location>
        <begin position="140"/>
        <end position="152"/>
    </location>
</feature>
<dbReference type="EMBL" id="QYBB01000118">
    <property type="protein sequence ID" value="RYC28792.1"/>
    <property type="molecule type" value="Genomic_DNA"/>
</dbReference>
<evidence type="ECO:0000313" key="3">
    <source>
        <dbReference type="EMBL" id="RYC28792.1"/>
    </source>
</evidence>
<reference evidence="3 4" key="2">
    <citation type="submission" date="2019-02" db="EMBL/GenBank/DDBJ databases">
        <title>'Lichenibacterium ramalinii' gen. nov. sp. nov., 'Lichenibacterium minor' gen. nov. sp. nov.</title>
        <authorList>
            <person name="Pankratov T."/>
        </authorList>
    </citation>
    <scope>NUCLEOTIDE SEQUENCE [LARGE SCALE GENOMIC DNA]</scope>
    <source>
        <strain evidence="3 4">RmlP026</strain>
    </source>
</reference>
<comment type="caution">
    <text evidence="3">The sequence shown here is derived from an EMBL/GenBank/DDBJ whole genome shotgun (WGS) entry which is preliminary data.</text>
</comment>
<evidence type="ECO:0000259" key="2">
    <source>
        <dbReference type="Pfam" id="PF03050"/>
    </source>
</evidence>